<dbReference type="AlphaFoldDB" id="A0A0A8YD88"/>
<sequence>MDFQVATCRMHYHIPPLLITRMCNILDISVFSDRNVTTQ</sequence>
<organism evidence="1">
    <name type="scientific">Arundo donax</name>
    <name type="common">Giant reed</name>
    <name type="synonym">Donax arundinaceus</name>
    <dbReference type="NCBI Taxonomy" id="35708"/>
    <lineage>
        <taxon>Eukaryota</taxon>
        <taxon>Viridiplantae</taxon>
        <taxon>Streptophyta</taxon>
        <taxon>Embryophyta</taxon>
        <taxon>Tracheophyta</taxon>
        <taxon>Spermatophyta</taxon>
        <taxon>Magnoliopsida</taxon>
        <taxon>Liliopsida</taxon>
        <taxon>Poales</taxon>
        <taxon>Poaceae</taxon>
        <taxon>PACMAD clade</taxon>
        <taxon>Arundinoideae</taxon>
        <taxon>Arundineae</taxon>
        <taxon>Arundo</taxon>
    </lineage>
</organism>
<reference evidence="1" key="2">
    <citation type="journal article" date="2015" name="Data Brief">
        <title>Shoot transcriptome of the giant reed, Arundo donax.</title>
        <authorList>
            <person name="Barrero R.A."/>
            <person name="Guerrero F.D."/>
            <person name="Moolhuijzen P."/>
            <person name="Goolsby J.A."/>
            <person name="Tidwell J."/>
            <person name="Bellgard S.E."/>
            <person name="Bellgard M.I."/>
        </authorList>
    </citation>
    <scope>NUCLEOTIDE SEQUENCE</scope>
    <source>
        <tissue evidence="1">Shoot tissue taken approximately 20 cm above the soil surface</tissue>
    </source>
</reference>
<accession>A0A0A8YD88</accession>
<reference evidence="1" key="1">
    <citation type="submission" date="2014-09" db="EMBL/GenBank/DDBJ databases">
        <authorList>
            <person name="Magalhaes I.L.F."/>
            <person name="Oliveira U."/>
            <person name="Santos F.R."/>
            <person name="Vidigal T.H.D.A."/>
            <person name="Brescovit A.D."/>
            <person name="Santos A.J."/>
        </authorList>
    </citation>
    <scope>NUCLEOTIDE SEQUENCE</scope>
    <source>
        <tissue evidence="1">Shoot tissue taken approximately 20 cm above the soil surface</tissue>
    </source>
</reference>
<dbReference type="EMBL" id="GBRH01273829">
    <property type="protein sequence ID" value="JAD24066.1"/>
    <property type="molecule type" value="Transcribed_RNA"/>
</dbReference>
<name>A0A0A8YD88_ARUDO</name>
<protein>
    <submittedName>
        <fullName evidence="1">Uncharacterized protein</fullName>
    </submittedName>
</protein>
<proteinExistence type="predicted"/>
<evidence type="ECO:0000313" key="1">
    <source>
        <dbReference type="EMBL" id="JAD24066.1"/>
    </source>
</evidence>